<accession>A0A8S8XCD7</accession>
<name>A0A8S8XCD7_9PROT</name>
<dbReference type="EMBL" id="BOPV01000001">
    <property type="protein sequence ID" value="GIL39521.1"/>
    <property type="molecule type" value="Genomic_DNA"/>
</dbReference>
<feature type="signal peptide" evidence="1">
    <location>
        <begin position="1"/>
        <end position="23"/>
    </location>
</feature>
<reference evidence="3" key="1">
    <citation type="submission" date="2021-02" db="EMBL/GenBank/DDBJ databases">
        <title>Genome sequence of Rhodospirillales sp. strain TMPK1 isolated from soil.</title>
        <authorList>
            <person name="Nakai R."/>
            <person name="Kusada H."/>
            <person name="Tamaki H."/>
        </authorList>
    </citation>
    <scope>NUCLEOTIDE SEQUENCE</scope>
    <source>
        <strain evidence="3">TMPK1</strain>
    </source>
</reference>
<dbReference type="InterPro" id="IPR025164">
    <property type="entry name" value="Toastrack_DUF4097"/>
</dbReference>
<feature type="chain" id="PRO_5035785057" description="DUF4097 domain-containing protein" evidence="1">
    <location>
        <begin position="24"/>
        <end position="259"/>
    </location>
</feature>
<evidence type="ECO:0000313" key="3">
    <source>
        <dbReference type="EMBL" id="GIL39521.1"/>
    </source>
</evidence>
<sequence length="259" mass="26989">MMLSRLFLLSTAALVLVVSAARADEARTIFDEKVAPGVSFKLTNVTGDVKVGRSSTDKLQIIAQVIPSGSNAPHIVPTVQKGDGWIAVCSRDVDSRPEPVCTGEVHREWSKGRNDSTRVDYTVAIPDGLATKIVNVNGQIIAKGVRADLDAVNVNGNVELETTGPAKAVTVNGSVKAIAGKVDGKTKFATVNGDIDVTLPPNCDTEISASTTHGTIVSDLPLKRHEIGPLASAKGTLGSGTSQLSAATVNGDIKLKQSK</sequence>
<dbReference type="AlphaFoldDB" id="A0A8S8XCD7"/>
<protein>
    <recommendedName>
        <fullName evidence="2">DUF4097 domain-containing protein</fullName>
    </recommendedName>
</protein>
<keyword evidence="4" id="KW-1185">Reference proteome</keyword>
<dbReference type="Proteomes" id="UP000681075">
    <property type="component" value="Unassembled WGS sequence"/>
</dbReference>
<feature type="domain" description="DUF4097" evidence="2">
    <location>
        <begin position="154"/>
        <end position="255"/>
    </location>
</feature>
<keyword evidence="1" id="KW-0732">Signal</keyword>
<proteinExistence type="predicted"/>
<evidence type="ECO:0000313" key="4">
    <source>
        <dbReference type="Proteomes" id="UP000681075"/>
    </source>
</evidence>
<gene>
    <name evidence="3" type="ORF">TMPK1_17580</name>
</gene>
<organism evidence="3 4">
    <name type="scientific">Roseiterribacter gracilis</name>
    <dbReference type="NCBI Taxonomy" id="2812848"/>
    <lineage>
        <taxon>Bacteria</taxon>
        <taxon>Pseudomonadati</taxon>
        <taxon>Pseudomonadota</taxon>
        <taxon>Alphaproteobacteria</taxon>
        <taxon>Rhodospirillales</taxon>
        <taxon>Roseiterribacteraceae</taxon>
        <taxon>Roseiterribacter</taxon>
    </lineage>
</organism>
<evidence type="ECO:0000259" key="2">
    <source>
        <dbReference type="Pfam" id="PF13349"/>
    </source>
</evidence>
<evidence type="ECO:0000256" key="1">
    <source>
        <dbReference type="SAM" id="SignalP"/>
    </source>
</evidence>
<dbReference type="Pfam" id="PF13349">
    <property type="entry name" value="DUF4097"/>
    <property type="match status" value="1"/>
</dbReference>
<comment type="caution">
    <text evidence="3">The sequence shown here is derived from an EMBL/GenBank/DDBJ whole genome shotgun (WGS) entry which is preliminary data.</text>
</comment>